<name>A0A2N5T8Y9_9BASI</name>
<accession>A0A2N5T8Y9</accession>
<proteinExistence type="predicted"/>
<comment type="caution">
    <text evidence="1">The sequence shown here is derived from an EMBL/GenBank/DDBJ whole genome shotgun (WGS) entry which is preliminary data.</text>
</comment>
<dbReference type="AlphaFoldDB" id="A0A2N5T8Y9"/>
<protein>
    <submittedName>
        <fullName evidence="1">Uncharacterized protein</fullName>
    </submittedName>
</protein>
<gene>
    <name evidence="1" type="ORF">PCANC_04408</name>
</gene>
<evidence type="ECO:0000313" key="2">
    <source>
        <dbReference type="Proteomes" id="UP000235388"/>
    </source>
</evidence>
<evidence type="ECO:0000313" key="1">
    <source>
        <dbReference type="EMBL" id="PLW21953.1"/>
    </source>
</evidence>
<dbReference type="Proteomes" id="UP000235388">
    <property type="component" value="Unassembled WGS sequence"/>
</dbReference>
<dbReference type="EMBL" id="PGCJ01000778">
    <property type="protein sequence ID" value="PLW21953.1"/>
    <property type="molecule type" value="Genomic_DNA"/>
</dbReference>
<reference evidence="1 2" key="1">
    <citation type="submission" date="2017-11" db="EMBL/GenBank/DDBJ databases">
        <title>De novo assembly and phasing of dikaryotic genomes from two isolates of Puccinia coronata f. sp. avenae, the causal agent of oat crown rust.</title>
        <authorList>
            <person name="Miller M.E."/>
            <person name="Zhang Y."/>
            <person name="Omidvar V."/>
            <person name="Sperschneider J."/>
            <person name="Schwessinger B."/>
            <person name="Raley C."/>
            <person name="Palmer J.M."/>
            <person name="Garnica D."/>
            <person name="Upadhyaya N."/>
            <person name="Rathjen J."/>
            <person name="Taylor J.M."/>
            <person name="Park R.F."/>
            <person name="Dodds P.N."/>
            <person name="Hirsch C.D."/>
            <person name="Kianian S.F."/>
            <person name="Figueroa M."/>
        </authorList>
    </citation>
    <scope>NUCLEOTIDE SEQUENCE [LARGE SCALE GENOMIC DNA]</scope>
    <source>
        <strain evidence="1">12NC29</strain>
    </source>
</reference>
<sequence length="118" mass="13044">MYTSVAPRRHFSAGNVVHLTVHTSDSGDRRLAVPRHIVESPVGRLDNPTADTRLEHLQRSCHRATWSELWRPARCSCPPAEPQQKLPTMAGVDQSRLRLLSSAALPARDPPPPSIDSP</sequence>
<keyword evidence="2" id="KW-1185">Reference proteome</keyword>
<organism evidence="1 2">
    <name type="scientific">Puccinia coronata f. sp. avenae</name>
    <dbReference type="NCBI Taxonomy" id="200324"/>
    <lineage>
        <taxon>Eukaryota</taxon>
        <taxon>Fungi</taxon>
        <taxon>Dikarya</taxon>
        <taxon>Basidiomycota</taxon>
        <taxon>Pucciniomycotina</taxon>
        <taxon>Pucciniomycetes</taxon>
        <taxon>Pucciniales</taxon>
        <taxon>Pucciniaceae</taxon>
        <taxon>Puccinia</taxon>
    </lineage>
</organism>